<sequence length="501" mass="57044">MKLRFLVLSALLALSTCEIGHSNMEDAANPEDISAFRAMHDNDDHVLFFHNSGDKNDEGFFQSIFGIFGQNSELDEEYQKILSDKYPTLEVDTSKQPLKNVKDDFKIKELPYVIAYHKGKEIWREQPSKDTTGIIENKIKEQDNAKVETYKKTDTTAENQKRVPPPTTTTQVQNQQKLNEEQRKQQLANQKRQQEEYERKQREEYERRQRENQNRKKTSNNGVIDNSYVDPFDQNKHYKLDDSIQDNDSSYSNGYSNGYGYQNGYNSYGSNDATSVNRGYYQNGEYVSQPYSYSSQPVNTYATQPSTTYVSQPTTTYVSQPATTYVAQPDTSFVVQQDVNYVPQPANTYVVQSTDYPPQQTTYVVQSNDNTAQPINYSTQPAPNYVAQPSTTYVTQPTNYVVQQDTYNPQPQTVYVPQQPTPNAQQTTYASQGQQYNPPQQQANYASNNNIYASSAPVQNKNNEASWRNDASWKSDASYYAIGGSVGIAEVADFEQGVELN</sequence>
<feature type="region of interest" description="Disordered" evidence="1">
    <location>
        <begin position="146"/>
        <end position="234"/>
    </location>
</feature>
<dbReference type="Proteomes" id="UP001295684">
    <property type="component" value="Unassembled WGS sequence"/>
</dbReference>
<evidence type="ECO:0000313" key="3">
    <source>
        <dbReference type="EMBL" id="CAI2363808.1"/>
    </source>
</evidence>
<feature type="chain" id="PRO_5042070033" evidence="2">
    <location>
        <begin position="18"/>
        <end position="501"/>
    </location>
</feature>
<dbReference type="AlphaFoldDB" id="A0AAD1X5H2"/>
<dbReference type="EMBL" id="CAMPGE010004956">
    <property type="protein sequence ID" value="CAI2363808.1"/>
    <property type="molecule type" value="Genomic_DNA"/>
</dbReference>
<evidence type="ECO:0000256" key="1">
    <source>
        <dbReference type="SAM" id="MobiDB-lite"/>
    </source>
</evidence>
<keyword evidence="4" id="KW-1185">Reference proteome</keyword>
<gene>
    <name evidence="3" type="ORF">ECRASSUSDP1_LOCUS5147</name>
</gene>
<evidence type="ECO:0000256" key="2">
    <source>
        <dbReference type="SAM" id="SignalP"/>
    </source>
</evidence>
<feature type="signal peptide" evidence="2">
    <location>
        <begin position="1"/>
        <end position="17"/>
    </location>
</feature>
<name>A0AAD1X5H2_EUPCR</name>
<reference evidence="3" key="1">
    <citation type="submission" date="2023-07" db="EMBL/GenBank/DDBJ databases">
        <authorList>
            <consortium name="AG Swart"/>
            <person name="Singh M."/>
            <person name="Singh A."/>
            <person name="Seah K."/>
            <person name="Emmerich C."/>
        </authorList>
    </citation>
    <scope>NUCLEOTIDE SEQUENCE</scope>
    <source>
        <strain evidence="3">DP1</strain>
    </source>
</reference>
<accession>A0AAD1X5H2</accession>
<keyword evidence="2" id="KW-0732">Signal</keyword>
<protein>
    <submittedName>
        <fullName evidence="3">Uncharacterized protein</fullName>
    </submittedName>
</protein>
<proteinExistence type="predicted"/>
<evidence type="ECO:0000313" key="4">
    <source>
        <dbReference type="Proteomes" id="UP001295684"/>
    </source>
</evidence>
<feature type="compositionally biased region" description="Basic and acidic residues" evidence="1">
    <location>
        <begin position="146"/>
        <end position="161"/>
    </location>
</feature>
<comment type="caution">
    <text evidence="3">The sequence shown here is derived from an EMBL/GenBank/DDBJ whole genome shotgun (WGS) entry which is preliminary data.</text>
</comment>
<feature type="compositionally biased region" description="Basic and acidic residues" evidence="1">
    <location>
        <begin position="192"/>
        <end position="214"/>
    </location>
</feature>
<organism evidence="3 4">
    <name type="scientific">Euplotes crassus</name>
    <dbReference type="NCBI Taxonomy" id="5936"/>
    <lineage>
        <taxon>Eukaryota</taxon>
        <taxon>Sar</taxon>
        <taxon>Alveolata</taxon>
        <taxon>Ciliophora</taxon>
        <taxon>Intramacronucleata</taxon>
        <taxon>Spirotrichea</taxon>
        <taxon>Hypotrichia</taxon>
        <taxon>Euplotida</taxon>
        <taxon>Euplotidae</taxon>
        <taxon>Moneuplotes</taxon>
    </lineage>
</organism>